<feature type="domain" description="Bacteriophage tail tape measure N-terminal" evidence="1">
    <location>
        <begin position="163"/>
        <end position="286"/>
    </location>
</feature>
<evidence type="ECO:0000313" key="3">
    <source>
        <dbReference type="Proteomes" id="UP001589692"/>
    </source>
</evidence>
<evidence type="ECO:0000313" key="2">
    <source>
        <dbReference type="EMBL" id="MFB9947347.1"/>
    </source>
</evidence>
<proteinExistence type="predicted"/>
<reference evidence="2 3" key="1">
    <citation type="submission" date="2024-09" db="EMBL/GenBank/DDBJ databases">
        <authorList>
            <person name="Sun Q."/>
            <person name="Mori K."/>
        </authorList>
    </citation>
    <scope>NUCLEOTIDE SEQUENCE [LARGE SCALE GENOMIC DNA]</scope>
    <source>
        <strain evidence="2 3">TBRC 4938</strain>
    </source>
</reference>
<dbReference type="InterPro" id="IPR009628">
    <property type="entry name" value="Phage_tape_measure_N"/>
</dbReference>
<keyword evidence="3" id="KW-1185">Reference proteome</keyword>
<sequence>MAGREQRVVELVIDARPAVAGANQAGDAVDRYGARLEAAQAKFKATVERQQMIFSTEMPLSIERTQYAFNKLRASVDPAFAVGLKAQQEMARAMRQLDQAVLTGVATQQQADNVLTQLREKHIRDIDRVRDAQLRADQATMRSRQAQAHVNDNLRIDRGPNRADAANIGYQFQDVAVTAAMGMNPLMIGLQQGMQLAPVISSMERPVAGLAAAFMSLVNPVALVTVGLTAGAAALIQYFSTSRSGTAEMESDFAKQSQLIETVAAKWGAAYPALKSYADELQRARQESELVAASDAVSTMRMKDQLSTLDALAASERELSRIRRDITSDAGVQASQQYLQSMVDLRSALEQGRDPANALMGVMSSIAVIQRESATSQMDSYATSIKNLADQIWRARDASAAQRAEIERGLYGGTSVQDVLERNYFWDNGRAYKTSDFMPANPPIPMARPEQEVGPPTIMNSDGRMVLVPSPRDKPNYFERDDPLASYRSSYRSSYHDPAVAREELQRQALGAEFKGFLTNFSQTLQSNGGDIGDAFGKAVLNSATRAMDQSLDHLFNQIATSLVNAFMGPPSAGLLNKQIGFTGANTTLGEILGAGGGLSANDNVAGVFPGPANASSAPATDVASYIAQAASQRGIDPNVALSVARSEGGLSSWNMQSGIFKSGVQEPSYGPFQLYMGGGLGNEFQRRTGLDPRLAANGPAGVDFALDHAAKNGWGAWYGARNTGIGNWQGIGANAGSNGAIDTVNKFADSAGAATKSLDTFGGEVGKIGQSLSTSFFPPALAAPAQGGGGLFGWLGGLFGGTTLNSALSASPQFARAWSLGGIGLYDRGGFTGHGGVNDPAGVVHRGEVVWSQADVARAGGVPVVEAMRLGYRGYASGGAGGDRGYVAPARPVPTREAAPASFRFEHTHSFDKNGNLKTVTRTVVQEEAPDIARQVGAEQRRDDRIAQARGDFGRVQQQFMKRKG</sequence>
<gene>
    <name evidence="2" type="ORF">ACFFP0_00735</name>
</gene>
<organism evidence="2 3">
    <name type="scientific">Rhizobium puerariae</name>
    <dbReference type="NCBI Taxonomy" id="1585791"/>
    <lineage>
        <taxon>Bacteria</taxon>
        <taxon>Pseudomonadati</taxon>
        <taxon>Pseudomonadota</taxon>
        <taxon>Alphaproteobacteria</taxon>
        <taxon>Hyphomicrobiales</taxon>
        <taxon>Rhizobiaceae</taxon>
        <taxon>Rhizobium/Agrobacterium group</taxon>
        <taxon>Rhizobium</taxon>
    </lineage>
</organism>
<dbReference type="Pfam" id="PF06791">
    <property type="entry name" value="TMP_2"/>
    <property type="match status" value="1"/>
</dbReference>
<dbReference type="EMBL" id="JBHMAA010000002">
    <property type="protein sequence ID" value="MFB9947347.1"/>
    <property type="molecule type" value="Genomic_DNA"/>
</dbReference>
<comment type="caution">
    <text evidence="2">The sequence shown here is derived from an EMBL/GenBank/DDBJ whole genome shotgun (WGS) entry which is preliminary data.</text>
</comment>
<accession>A0ABV6ABY7</accession>
<dbReference type="RefSeq" id="WP_377254611.1">
    <property type="nucleotide sequence ID" value="NZ_JBHMAA010000002.1"/>
</dbReference>
<evidence type="ECO:0000259" key="1">
    <source>
        <dbReference type="Pfam" id="PF06791"/>
    </source>
</evidence>
<name>A0ABV6ABY7_9HYPH</name>
<protein>
    <submittedName>
        <fullName evidence="2">Phage tail length tape measure family protein</fullName>
    </submittedName>
</protein>
<dbReference type="Proteomes" id="UP001589692">
    <property type="component" value="Unassembled WGS sequence"/>
</dbReference>